<keyword evidence="3" id="KW-1185">Reference proteome</keyword>
<protein>
    <submittedName>
        <fullName evidence="2">Uncharacterized protein</fullName>
    </submittedName>
</protein>
<gene>
    <name evidence="2" type="ORF">FGO68_gene10991</name>
</gene>
<evidence type="ECO:0000256" key="1">
    <source>
        <dbReference type="SAM" id="MobiDB-lite"/>
    </source>
</evidence>
<proteinExistence type="predicted"/>
<feature type="region of interest" description="Disordered" evidence="1">
    <location>
        <begin position="49"/>
        <end position="79"/>
    </location>
</feature>
<organism evidence="2 3">
    <name type="scientific">Halteria grandinella</name>
    <dbReference type="NCBI Taxonomy" id="5974"/>
    <lineage>
        <taxon>Eukaryota</taxon>
        <taxon>Sar</taxon>
        <taxon>Alveolata</taxon>
        <taxon>Ciliophora</taxon>
        <taxon>Intramacronucleata</taxon>
        <taxon>Spirotrichea</taxon>
        <taxon>Stichotrichia</taxon>
        <taxon>Sporadotrichida</taxon>
        <taxon>Halteriidae</taxon>
        <taxon>Halteria</taxon>
    </lineage>
</organism>
<evidence type="ECO:0000313" key="3">
    <source>
        <dbReference type="Proteomes" id="UP000785679"/>
    </source>
</evidence>
<name>A0A8J8NCE0_HALGN</name>
<sequence>MKEPEERFTAQMMLDHAFLSNAEKEYEQYQMNLTCGTLSNLITSIRTQSMGRQTENEAVGAKKKQRNQQSEDNRGFSADRLKDIIKEHNRKKSNQRLEKNVTLKQGLQELGQKVIAYADAMSSLENKRIPADPIKGIQKKNKINLEAYHAYYNNTEQCQTSSYNPYTQAQPPPLGFEAFPHNTRPQSRTAHTQPSTNIVNNIVHINHGGANINITTLPNTQNNFIFNNTAPVNLNFYRSASNGVIPMAEKSPYTEENNE</sequence>
<dbReference type="AlphaFoldDB" id="A0A8J8NCE0"/>
<feature type="compositionally biased region" description="Basic and acidic residues" evidence="1">
    <location>
        <begin position="69"/>
        <end position="79"/>
    </location>
</feature>
<comment type="caution">
    <text evidence="2">The sequence shown here is derived from an EMBL/GenBank/DDBJ whole genome shotgun (WGS) entry which is preliminary data.</text>
</comment>
<dbReference type="EMBL" id="RRYP01024148">
    <property type="protein sequence ID" value="TNV72119.1"/>
    <property type="molecule type" value="Genomic_DNA"/>
</dbReference>
<accession>A0A8J8NCE0</accession>
<evidence type="ECO:0000313" key="2">
    <source>
        <dbReference type="EMBL" id="TNV72119.1"/>
    </source>
</evidence>
<reference evidence="2" key="1">
    <citation type="submission" date="2019-06" db="EMBL/GenBank/DDBJ databases">
        <authorList>
            <person name="Zheng W."/>
        </authorList>
    </citation>
    <scope>NUCLEOTIDE SEQUENCE</scope>
    <source>
        <strain evidence="2">QDHG01</strain>
    </source>
</reference>
<dbReference type="Proteomes" id="UP000785679">
    <property type="component" value="Unassembled WGS sequence"/>
</dbReference>